<evidence type="ECO:0000313" key="3">
    <source>
        <dbReference type="Proteomes" id="UP000681967"/>
    </source>
</evidence>
<dbReference type="Proteomes" id="UP000681967">
    <property type="component" value="Unassembled WGS sequence"/>
</dbReference>
<dbReference type="AlphaFoldDB" id="A0A8S2YUL9"/>
<evidence type="ECO:0000313" key="2">
    <source>
        <dbReference type="EMBL" id="CAF4579699.1"/>
    </source>
</evidence>
<feature type="transmembrane region" description="Helical" evidence="1">
    <location>
        <begin position="63"/>
        <end position="85"/>
    </location>
</feature>
<gene>
    <name evidence="2" type="ORF">BYL167_LOCUS39251</name>
</gene>
<keyword evidence="1" id="KW-1133">Transmembrane helix</keyword>
<accession>A0A8S2YUL9</accession>
<comment type="caution">
    <text evidence="2">The sequence shown here is derived from an EMBL/GenBank/DDBJ whole genome shotgun (WGS) entry which is preliminary data.</text>
</comment>
<sequence>MTHRTTETDTQRSLWAFKPAAQPTTSYPSINNTFQPATTKDIKAEDLKSDALKSISLWSSFKYGLTLGILFGGTIFATVLTIWLISPSTTIEKTTST</sequence>
<keyword evidence="1" id="KW-0812">Transmembrane</keyword>
<protein>
    <submittedName>
        <fullName evidence="2">Uncharacterized protein</fullName>
    </submittedName>
</protein>
<feature type="non-terminal residue" evidence="2">
    <location>
        <position position="1"/>
    </location>
</feature>
<keyword evidence="1" id="KW-0472">Membrane</keyword>
<reference evidence="2" key="1">
    <citation type="submission" date="2021-02" db="EMBL/GenBank/DDBJ databases">
        <authorList>
            <person name="Nowell W R."/>
        </authorList>
    </citation>
    <scope>NUCLEOTIDE SEQUENCE</scope>
</reference>
<evidence type="ECO:0000256" key="1">
    <source>
        <dbReference type="SAM" id="Phobius"/>
    </source>
</evidence>
<proteinExistence type="predicted"/>
<name>A0A8S2YUL9_9BILA</name>
<organism evidence="2 3">
    <name type="scientific">Rotaria magnacalcarata</name>
    <dbReference type="NCBI Taxonomy" id="392030"/>
    <lineage>
        <taxon>Eukaryota</taxon>
        <taxon>Metazoa</taxon>
        <taxon>Spiralia</taxon>
        <taxon>Gnathifera</taxon>
        <taxon>Rotifera</taxon>
        <taxon>Eurotatoria</taxon>
        <taxon>Bdelloidea</taxon>
        <taxon>Philodinida</taxon>
        <taxon>Philodinidae</taxon>
        <taxon>Rotaria</taxon>
    </lineage>
</organism>
<dbReference type="EMBL" id="CAJOBH010093963">
    <property type="protein sequence ID" value="CAF4579699.1"/>
    <property type="molecule type" value="Genomic_DNA"/>
</dbReference>